<dbReference type="Proteomes" id="UP000001681">
    <property type="component" value="Chromosome"/>
</dbReference>
<dbReference type="EMBL" id="CP001022">
    <property type="protein sequence ID" value="ACB59664.1"/>
    <property type="molecule type" value="Genomic_DNA"/>
</dbReference>
<keyword evidence="2" id="KW-1185">Reference proteome</keyword>
<dbReference type="eggNOG" id="COG1073">
    <property type="taxonomic scope" value="Bacteria"/>
</dbReference>
<dbReference type="KEGG" id="esi:Exig_0178"/>
<dbReference type="ESTHER" id="exis2-b1yhd2">
    <property type="family name" value="UCP033634"/>
</dbReference>
<dbReference type="HOGENOM" id="CLU_111932_1_0_9"/>
<dbReference type="RefSeq" id="WP_012369089.1">
    <property type="nucleotide sequence ID" value="NC_010556.1"/>
</dbReference>
<reference evidence="1 2" key="2">
    <citation type="journal article" date="2008" name="BMC Genomics">
        <title>Architecture of thermal adaptation in an Exiguobacterium sibiricum strain isolated from 3 million year old permafrost: a genome and transcriptome approach.</title>
        <authorList>
            <person name="Rodrigues D.F."/>
            <person name="Ivanova N."/>
            <person name="He Z."/>
            <person name="Huebner M."/>
            <person name="Zhou J."/>
            <person name="Tiedje J.M."/>
        </authorList>
    </citation>
    <scope>NUCLEOTIDE SEQUENCE [LARGE SCALE GENOMIC DNA]</scope>
    <source>
        <strain evidence="2">DSM 17290 / CIP 109462 / JCM 13490 / 255-15</strain>
    </source>
</reference>
<organism evidence="1 2">
    <name type="scientific">Exiguobacterium sibiricum (strain DSM 17290 / CCUG 55495 / CIP 109462 / JCM 13490 / 255-15)</name>
    <dbReference type="NCBI Taxonomy" id="262543"/>
    <lineage>
        <taxon>Bacteria</taxon>
        <taxon>Bacillati</taxon>
        <taxon>Bacillota</taxon>
        <taxon>Bacilli</taxon>
        <taxon>Bacillales</taxon>
        <taxon>Bacillales Family XII. Incertae Sedis</taxon>
        <taxon>Exiguobacterium</taxon>
    </lineage>
</organism>
<protein>
    <recommendedName>
        <fullName evidence="3">Alpha/beta hydrolase</fullName>
    </recommendedName>
</protein>
<dbReference type="AlphaFoldDB" id="B1YHD2"/>
<evidence type="ECO:0008006" key="3">
    <source>
        <dbReference type="Google" id="ProtNLM"/>
    </source>
</evidence>
<dbReference type="InterPro" id="IPR017018">
    <property type="entry name" value="UCP033634"/>
</dbReference>
<accession>B1YHD2</accession>
<dbReference type="Gene3D" id="3.40.50.1820">
    <property type="entry name" value="alpha/beta hydrolase"/>
    <property type="match status" value="1"/>
</dbReference>
<gene>
    <name evidence="1" type="ordered locus">Exig_0178</name>
</gene>
<proteinExistence type="predicted"/>
<dbReference type="STRING" id="262543.Exig_0178"/>
<reference evidence="1 2" key="1">
    <citation type="journal article" date="2006" name="Extremophiles">
        <title>Characterization of Exiguobacterium isolates from the Siberian permafrost. Description of Exiguobacterium sibiricum sp. nov.</title>
        <authorList>
            <person name="Rodrigues D.F."/>
            <person name="Goris J."/>
            <person name="Vishnivetskaya T."/>
            <person name="Gilichinsky D."/>
            <person name="Thomashow M.F."/>
            <person name="Tiedje J.M."/>
        </authorList>
    </citation>
    <scope>NUCLEOTIDE SEQUENCE [LARGE SCALE GENOMIC DNA]</scope>
    <source>
        <strain evidence="2">DSM 17290 / CIP 109462 / JCM 13490 / 255-15</strain>
    </source>
</reference>
<dbReference type="InterPro" id="IPR029058">
    <property type="entry name" value="AB_hydrolase_fold"/>
</dbReference>
<dbReference type="PIRSF" id="PIRSF033634">
    <property type="entry name" value="UCP033634"/>
    <property type="match status" value="1"/>
</dbReference>
<evidence type="ECO:0000313" key="1">
    <source>
        <dbReference type="EMBL" id="ACB59664.1"/>
    </source>
</evidence>
<reference evidence="2" key="3">
    <citation type="submission" date="2008-04" db="EMBL/GenBank/DDBJ databases">
        <title>Complete sequence of chromosome of Exiguobacterium sibiricum 255-15.</title>
        <authorList>
            <consortium name="US DOE Joint Genome Institute"/>
            <person name="Copeland A."/>
            <person name="Lucas S."/>
            <person name="Lapidus A."/>
            <person name="Glavina del Rio T."/>
            <person name="Dalin E."/>
            <person name="Tice H."/>
            <person name="Bruce D."/>
            <person name="Goodwin L."/>
            <person name="Pitluck S."/>
            <person name="Kiss H."/>
            <person name="Chertkov O."/>
            <person name="Monk C."/>
            <person name="Brettin T."/>
            <person name="Detter J.C."/>
            <person name="Han C."/>
            <person name="Kuske C.R."/>
            <person name="Schmutz J."/>
            <person name="Larimer F."/>
            <person name="Land M."/>
            <person name="Hauser L."/>
            <person name="Kyrpides N."/>
            <person name="Mikhailova N."/>
            <person name="Vishnivetskaya T."/>
            <person name="Rodrigues D.F."/>
            <person name="Gilichinsky D."/>
            <person name="Tiedje J."/>
            <person name="Richardson P."/>
        </authorList>
    </citation>
    <scope>NUCLEOTIDE SEQUENCE [LARGE SCALE GENOMIC DNA]</scope>
    <source>
        <strain evidence="2">DSM 17290 / CIP 109462 / JCM 13490 / 255-15</strain>
    </source>
</reference>
<evidence type="ECO:0000313" key="2">
    <source>
        <dbReference type="Proteomes" id="UP000001681"/>
    </source>
</evidence>
<sequence>MMEILRCETQLEDQTIAYNHYYSDSDEICFMLSGAGYAYDHPYFYFSRMMLLKRKVNVIEIQYVSDDLFSMPDEQGDAEMSRRIEAVIGDVLRARSYQTIHFIAKSLGTVPLVSMMHRGMFPEARVVLLTPLLKDPAIVEKIANSRHHGLLIIGDQDRQYSPEALERFSNSNLVLELVTGANHSLDIDFDVKPSLQVLGQIMQRIEDVLFTVTVKEN</sequence>
<dbReference type="SUPFAM" id="SSF53474">
    <property type="entry name" value="alpha/beta-Hydrolases"/>
    <property type="match status" value="1"/>
</dbReference>
<name>B1YHD2_EXIS2</name>